<evidence type="ECO:0000313" key="1">
    <source>
        <dbReference type="EMBL" id="KAI9921879.1"/>
    </source>
</evidence>
<keyword evidence="2" id="KW-1185">Reference proteome</keyword>
<gene>
    <name evidence="1" type="ORF">PsorP6_002005</name>
</gene>
<name>A0ACC0WSN9_9STRA</name>
<sequence length="192" mass="21846">MMTIPNDMDCSYSPKNNEASGVEAQQVPLAPPDEDLHATLEAAIHAIKLHAKKHGYGITQFKIAFDKHTPPSPRRYDFRCAKGGVKRAERVKRKTGTRMTECPFEVRIKRMLTVGWQVRIVEASHNHEMIHPSAFAQFRRPNEEEKALIRSIHASGSAPRFIIAAFVERNPECLMSLRDVYYEVSRAFKKSA</sequence>
<reference evidence="1 2" key="1">
    <citation type="journal article" date="2022" name="bioRxiv">
        <title>The genome of the oomycete Peronosclerospora sorghi, a cosmopolitan pathogen of maize and sorghum, is inflated with dispersed pseudogenes.</title>
        <authorList>
            <person name="Fletcher K."/>
            <person name="Martin F."/>
            <person name="Isakeit T."/>
            <person name="Cavanaugh K."/>
            <person name="Magill C."/>
            <person name="Michelmore R."/>
        </authorList>
    </citation>
    <scope>NUCLEOTIDE SEQUENCE [LARGE SCALE GENOMIC DNA]</scope>
    <source>
        <strain evidence="1">P6</strain>
    </source>
</reference>
<evidence type="ECO:0000313" key="2">
    <source>
        <dbReference type="Proteomes" id="UP001163321"/>
    </source>
</evidence>
<dbReference type="EMBL" id="CM047580">
    <property type="protein sequence ID" value="KAI9921879.1"/>
    <property type="molecule type" value="Genomic_DNA"/>
</dbReference>
<protein>
    <submittedName>
        <fullName evidence="1">Uncharacterized protein</fullName>
    </submittedName>
</protein>
<dbReference type="Proteomes" id="UP001163321">
    <property type="component" value="Chromosome 1"/>
</dbReference>
<proteinExistence type="predicted"/>
<organism evidence="1 2">
    <name type="scientific">Peronosclerospora sorghi</name>
    <dbReference type="NCBI Taxonomy" id="230839"/>
    <lineage>
        <taxon>Eukaryota</taxon>
        <taxon>Sar</taxon>
        <taxon>Stramenopiles</taxon>
        <taxon>Oomycota</taxon>
        <taxon>Peronosporomycetes</taxon>
        <taxon>Peronosporales</taxon>
        <taxon>Peronosporaceae</taxon>
        <taxon>Peronosclerospora</taxon>
    </lineage>
</organism>
<comment type="caution">
    <text evidence="1">The sequence shown here is derived from an EMBL/GenBank/DDBJ whole genome shotgun (WGS) entry which is preliminary data.</text>
</comment>
<accession>A0ACC0WSN9</accession>